<evidence type="ECO:0000256" key="6">
    <source>
        <dbReference type="SAM" id="Phobius"/>
    </source>
</evidence>
<dbReference type="GO" id="GO:0016020">
    <property type="term" value="C:membrane"/>
    <property type="evidence" value="ECO:0007669"/>
    <property type="project" value="UniProtKB-SubCell"/>
</dbReference>
<protein>
    <submittedName>
        <fullName evidence="7">Basic amino acid/polyamine antiporter, APA family</fullName>
    </submittedName>
</protein>
<evidence type="ECO:0000256" key="3">
    <source>
        <dbReference type="ARBA" id="ARBA00022692"/>
    </source>
</evidence>
<gene>
    <name evidence="7" type="ORF">SAMN05421753_10645</name>
</gene>
<organism evidence="7 8">
    <name type="scientific">Planctomicrobium piriforme</name>
    <dbReference type="NCBI Taxonomy" id="1576369"/>
    <lineage>
        <taxon>Bacteria</taxon>
        <taxon>Pseudomonadati</taxon>
        <taxon>Planctomycetota</taxon>
        <taxon>Planctomycetia</taxon>
        <taxon>Planctomycetales</taxon>
        <taxon>Planctomycetaceae</taxon>
        <taxon>Planctomicrobium</taxon>
    </lineage>
</organism>
<dbReference type="STRING" id="1576369.SAMN05421753_10645"/>
<dbReference type="GO" id="GO:0015171">
    <property type="term" value="F:amino acid transmembrane transporter activity"/>
    <property type="evidence" value="ECO:0007669"/>
    <property type="project" value="TreeGrafter"/>
</dbReference>
<dbReference type="AlphaFoldDB" id="A0A1I3FV59"/>
<feature type="transmembrane region" description="Helical" evidence="6">
    <location>
        <begin position="194"/>
        <end position="216"/>
    </location>
</feature>
<evidence type="ECO:0000313" key="7">
    <source>
        <dbReference type="EMBL" id="SFI15138.1"/>
    </source>
</evidence>
<feature type="transmembrane region" description="Helical" evidence="6">
    <location>
        <begin position="62"/>
        <end position="84"/>
    </location>
</feature>
<dbReference type="PANTHER" id="PTHR43243:SF4">
    <property type="entry name" value="CATIONIC AMINO ACID TRANSPORTER 4"/>
    <property type="match status" value="1"/>
</dbReference>
<proteinExistence type="predicted"/>
<keyword evidence="8" id="KW-1185">Reference proteome</keyword>
<feature type="transmembrane region" description="Helical" evidence="6">
    <location>
        <begin position="519"/>
        <end position="538"/>
    </location>
</feature>
<feature type="transmembrane region" description="Helical" evidence="6">
    <location>
        <begin position="355"/>
        <end position="375"/>
    </location>
</feature>
<feature type="transmembrane region" description="Helical" evidence="6">
    <location>
        <begin position="105"/>
        <end position="129"/>
    </location>
</feature>
<keyword evidence="4 6" id="KW-1133">Transmembrane helix</keyword>
<feature type="transmembrane region" description="Helical" evidence="6">
    <location>
        <begin position="544"/>
        <end position="561"/>
    </location>
</feature>
<evidence type="ECO:0000256" key="1">
    <source>
        <dbReference type="ARBA" id="ARBA00004141"/>
    </source>
</evidence>
<accession>A0A1I3FV59</accession>
<dbReference type="InterPro" id="IPR002293">
    <property type="entry name" value="AA/rel_permease1"/>
</dbReference>
<sequence length="576" mass="62105">MAWKHLFERKTLEMLNEEVQGQQSLHRVLGPVSLTSLGVGAIIGAGIFAMTGRVAANDAGPAVVLSFALAGVACVFAALCYSEFAAMAPVAGSAYTYTYATLGEVWAWIIGWDLILEYAMACGVVAAHWTHYLNVALQTLFGIEIPPVLTSDPFTPVMVGGHAVQAFVNLPAILIMLATTVVLVIGIRESATTNAVLVVVKLAVVLLVIGLGVSYVSMDNWTGVPVERRKDVDVGDYLRRHPDVAAKIPDGAYTGLKTGQNLLDAHPAIAEGMSENEKTSFGNLPNEAKKWGMLAVLGIKSWLEPVDEAVRSPFMPYGFSGIMVGAALVFFAYVGFDSISTHAEEAVNPQRDVPLAILGSLILCTVLYMLVAGVITGMEQYPDIDPKAAVAEAFRKQAVIQKSWLLNSLAGLIAIGALAGMTSVILVTFLSQSRVFLAMARDGLLPKQVFAAVHPKYRTPYRSTILTGLVIALVSGFTPIRMLEEMVSIGTLMAFVLVCGSVLVLRIRRPEVHRPFRCPALFLVAPAGIFVNLALMFFLPLDTWMRLVVWLALGMMIYLAYGMRSSVLRTRASELA</sequence>
<dbReference type="Pfam" id="PF13520">
    <property type="entry name" value="AA_permease_2"/>
    <property type="match status" value="2"/>
</dbReference>
<name>A0A1I3FV59_9PLAN</name>
<evidence type="ECO:0000256" key="5">
    <source>
        <dbReference type="ARBA" id="ARBA00023136"/>
    </source>
</evidence>
<dbReference type="Proteomes" id="UP000199518">
    <property type="component" value="Unassembled WGS sequence"/>
</dbReference>
<feature type="transmembrane region" description="Helical" evidence="6">
    <location>
        <begin position="463"/>
        <end position="480"/>
    </location>
</feature>
<dbReference type="Gene3D" id="1.20.1740.10">
    <property type="entry name" value="Amino acid/polyamine transporter I"/>
    <property type="match status" value="2"/>
</dbReference>
<dbReference type="EMBL" id="FOQD01000006">
    <property type="protein sequence ID" value="SFI15138.1"/>
    <property type="molecule type" value="Genomic_DNA"/>
</dbReference>
<feature type="transmembrane region" description="Helical" evidence="6">
    <location>
        <begin position="166"/>
        <end position="187"/>
    </location>
</feature>
<keyword evidence="3 6" id="KW-0812">Transmembrane</keyword>
<evidence type="ECO:0000256" key="4">
    <source>
        <dbReference type="ARBA" id="ARBA00022989"/>
    </source>
</evidence>
<reference evidence="8" key="1">
    <citation type="submission" date="2016-10" db="EMBL/GenBank/DDBJ databases">
        <authorList>
            <person name="Varghese N."/>
            <person name="Submissions S."/>
        </authorList>
    </citation>
    <scope>NUCLEOTIDE SEQUENCE [LARGE SCALE GENOMIC DNA]</scope>
    <source>
        <strain evidence="8">DSM 26348</strain>
    </source>
</reference>
<comment type="subcellular location">
    <subcellularLocation>
        <location evidence="1">Membrane</location>
        <topology evidence="1">Multi-pass membrane protein</topology>
    </subcellularLocation>
</comment>
<dbReference type="RefSeq" id="WP_092049401.1">
    <property type="nucleotide sequence ID" value="NZ_FOQD01000006.1"/>
</dbReference>
<feature type="transmembrane region" description="Helical" evidence="6">
    <location>
        <begin position="314"/>
        <end position="334"/>
    </location>
</feature>
<feature type="transmembrane region" description="Helical" evidence="6">
    <location>
        <begin position="486"/>
        <end position="507"/>
    </location>
</feature>
<evidence type="ECO:0000313" key="8">
    <source>
        <dbReference type="Proteomes" id="UP000199518"/>
    </source>
</evidence>
<keyword evidence="2" id="KW-0813">Transport</keyword>
<feature type="transmembrane region" description="Helical" evidence="6">
    <location>
        <begin position="409"/>
        <end position="431"/>
    </location>
</feature>
<dbReference type="OrthoDB" id="9762947at2"/>
<dbReference type="PIRSF" id="PIRSF006060">
    <property type="entry name" value="AA_transporter"/>
    <property type="match status" value="1"/>
</dbReference>
<dbReference type="PANTHER" id="PTHR43243">
    <property type="entry name" value="INNER MEMBRANE TRANSPORTER YGJI-RELATED"/>
    <property type="match status" value="1"/>
</dbReference>
<feature type="transmembrane region" description="Helical" evidence="6">
    <location>
        <begin position="28"/>
        <end position="50"/>
    </location>
</feature>
<evidence type="ECO:0000256" key="2">
    <source>
        <dbReference type="ARBA" id="ARBA00022448"/>
    </source>
</evidence>
<keyword evidence="5 6" id="KW-0472">Membrane</keyword>